<sequence>MFSGTAYAQTTHVVTLYVDTDLLNQGNNKKAYSFSVSEGTDFSDIEDPEAFTIFVNENDEVEWEAESSSGEEVNIEEIEILDDLQNPNRKDLFKSKKLNGNRNNDHSKKKVKAKIKSNTKDNVYKYIIRFSLEGNTYEIDPKIRV</sequence>
<evidence type="ECO:0000313" key="3">
    <source>
        <dbReference type="Proteomes" id="UP000634668"/>
    </source>
</evidence>
<reference evidence="2" key="2">
    <citation type="submission" date="2020-09" db="EMBL/GenBank/DDBJ databases">
        <authorList>
            <person name="Sun Q."/>
            <person name="Kim S."/>
        </authorList>
    </citation>
    <scope>NUCLEOTIDE SEQUENCE</scope>
    <source>
        <strain evidence="2">KCTC 12113</strain>
    </source>
</reference>
<protein>
    <submittedName>
        <fullName evidence="2">Uncharacterized protein</fullName>
    </submittedName>
</protein>
<gene>
    <name evidence="2" type="ORF">GCM10007383_30910</name>
</gene>
<accession>A0A918MQE6</accession>
<comment type="caution">
    <text evidence="2">The sequence shown here is derived from an EMBL/GenBank/DDBJ whole genome shotgun (WGS) entry which is preliminary data.</text>
</comment>
<organism evidence="2 3">
    <name type="scientific">Arenibacter certesii</name>
    <dbReference type="NCBI Taxonomy" id="228955"/>
    <lineage>
        <taxon>Bacteria</taxon>
        <taxon>Pseudomonadati</taxon>
        <taxon>Bacteroidota</taxon>
        <taxon>Flavobacteriia</taxon>
        <taxon>Flavobacteriales</taxon>
        <taxon>Flavobacteriaceae</taxon>
        <taxon>Arenibacter</taxon>
    </lineage>
</organism>
<dbReference type="Proteomes" id="UP000634668">
    <property type="component" value="Unassembled WGS sequence"/>
</dbReference>
<evidence type="ECO:0000313" key="2">
    <source>
        <dbReference type="EMBL" id="GGW44304.1"/>
    </source>
</evidence>
<feature type="region of interest" description="Disordered" evidence="1">
    <location>
        <begin position="93"/>
        <end position="113"/>
    </location>
</feature>
<dbReference type="AlphaFoldDB" id="A0A918MQE6"/>
<evidence type="ECO:0000256" key="1">
    <source>
        <dbReference type="SAM" id="MobiDB-lite"/>
    </source>
</evidence>
<proteinExistence type="predicted"/>
<reference evidence="2" key="1">
    <citation type="journal article" date="2014" name="Int. J. Syst. Evol. Microbiol.">
        <title>Complete genome sequence of Corynebacterium casei LMG S-19264T (=DSM 44701T), isolated from a smear-ripened cheese.</title>
        <authorList>
            <consortium name="US DOE Joint Genome Institute (JGI-PGF)"/>
            <person name="Walter F."/>
            <person name="Albersmeier A."/>
            <person name="Kalinowski J."/>
            <person name="Ruckert C."/>
        </authorList>
    </citation>
    <scope>NUCLEOTIDE SEQUENCE</scope>
    <source>
        <strain evidence="2">KCTC 12113</strain>
    </source>
</reference>
<name>A0A918MQE6_9FLAO</name>
<keyword evidence="3" id="KW-1185">Reference proteome</keyword>
<dbReference type="EMBL" id="BMWP01000025">
    <property type="protein sequence ID" value="GGW44304.1"/>
    <property type="molecule type" value="Genomic_DNA"/>
</dbReference>